<protein>
    <recommendedName>
        <fullName evidence="4">HTH lacI-type domain-containing protein</fullName>
    </recommendedName>
</protein>
<evidence type="ECO:0000256" key="1">
    <source>
        <dbReference type="ARBA" id="ARBA00023015"/>
    </source>
</evidence>
<reference evidence="5 6" key="1">
    <citation type="submission" date="2018-05" db="EMBL/GenBank/DDBJ databases">
        <title>Leucothrix arctica sp. nov., isolated from Arctic seawater.</title>
        <authorList>
            <person name="Choi A."/>
            <person name="Baek K."/>
        </authorList>
    </citation>
    <scope>NUCLEOTIDE SEQUENCE [LARGE SCALE GENOMIC DNA]</scope>
    <source>
        <strain evidence="5 6">IMCC9719</strain>
    </source>
</reference>
<dbReference type="SUPFAM" id="SSF53822">
    <property type="entry name" value="Periplasmic binding protein-like I"/>
    <property type="match status" value="1"/>
</dbReference>
<dbReference type="Gene3D" id="3.40.50.2300">
    <property type="match status" value="2"/>
</dbReference>
<feature type="domain" description="HTH lacI-type" evidence="4">
    <location>
        <begin position="4"/>
        <end position="58"/>
    </location>
</feature>
<evidence type="ECO:0000256" key="2">
    <source>
        <dbReference type="ARBA" id="ARBA00023125"/>
    </source>
</evidence>
<accession>A0A317CF29</accession>
<dbReference type="GO" id="GO:0003700">
    <property type="term" value="F:DNA-binding transcription factor activity"/>
    <property type="evidence" value="ECO:0007669"/>
    <property type="project" value="TreeGrafter"/>
</dbReference>
<dbReference type="SMART" id="SM00354">
    <property type="entry name" value="HTH_LACI"/>
    <property type="match status" value="1"/>
</dbReference>
<dbReference type="Pfam" id="PF00356">
    <property type="entry name" value="LacI"/>
    <property type="match status" value="1"/>
</dbReference>
<dbReference type="CDD" id="cd01392">
    <property type="entry name" value="HTH_LacI"/>
    <property type="match status" value="1"/>
</dbReference>
<dbReference type="InterPro" id="IPR046335">
    <property type="entry name" value="LacI/GalR-like_sensor"/>
</dbReference>
<evidence type="ECO:0000313" key="5">
    <source>
        <dbReference type="EMBL" id="PWQ96959.1"/>
    </source>
</evidence>
<dbReference type="RefSeq" id="WP_109822888.1">
    <property type="nucleotide sequence ID" value="NZ_QGKL01000024.1"/>
</dbReference>
<dbReference type="InterPro" id="IPR028082">
    <property type="entry name" value="Peripla_BP_I"/>
</dbReference>
<dbReference type="AlphaFoldDB" id="A0A317CF29"/>
<sequence length="351" mass="39301">MTAINLKQLALHLGLTPSTVSRALNNYSDISADTRRRVQEAAKELNYRPSRIAQQLARGQIRVDTIAYVVPPGIHRFSDPFFAAFIAGVGDTLATAERDLLITTPPCQISELEVYRRLVRENKANAFIVTRTRPQDERIKFLKEKNIPFVCHGRTTRSKDFSWYDVDMLSGAKLVANRFIEQGHKRLALITPPTMFNFSRLLEQGFRQTINKAGDEITMQCAEGTMSESSGFDITYNWLNAAEANPDAIFCGSDAMAVGAMQAIQQHGLLVGTDIAIIGYGDFPLASFVTPAITTLRQPISSAGEQVTRMLLRNLADPDKAPEHILQPLQLIERDSDRRVDRNNLLELRRK</sequence>
<keyword evidence="3" id="KW-0804">Transcription</keyword>
<gene>
    <name evidence="5" type="ORF">DKT75_07940</name>
</gene>
<dbReference type="InterPro" id="IPR000843">
    <property type="entry name" value="HTH_LacI"/>
</dbReference>
<dbReference type="GO" id="GO:0000976">
    <property type="term" value="F:transcription cis-regulatory region binding"/>
    <property type="evidence" value="ECO:0007669"/>
    <property type="project" value="TreeGrafter"/>
</dbReference>
<keyword evidence="2" id="KW-0238">DNA-binding</keyword>
<dbReference type="OrthoDB" id="5681588at2"/>
<dbReference type="Pfam" id="PF13377">
    <property type="entry name" value="Peripla_BP_3"/>
    <property type="match status" value="1"/>
</dbReference>
<dbReference type="Gene3D" id="1.10.260.40">
    <property type="entry name" value="lambda repressor-like DNA-binding domains"/>
    <property type="match status" value="1"/>
</dbReference>
<keyword evidence="1" id="KW-0805">Transcription regulation</keyword>
<comment type="caution">
    <text evidence="5">The sequence shown here is derived from an EMBL/GenBank/DDBJ whole genome shotgun (WGS) entry which is preliminary data.</text>
</comment>
<evidence type="ECO:0000313" key="6">
    <source>
        <dbReference type="Proteomes" id="UP000245506"/>
    </source>
</evidence>
<dbReference type="SUPFAM" id="SSF47413">
    <property type="entry name" value="lambda repressor-like DNA-binding domains"/>
    <property type="match status" value="1"/>
</dbReference>
<dbReference type="Proteomes" id="UP000245506">
    <property type="component" value="Unassembled WGS sequence"/>
</dbReference>
<evidence type="ECO:0000256" key="3">
    <source>
        <dbReference type="ARBA" id="ARBA00023163"/>
    </source>
</evidence>
<dbReference type="EMBL" id="QGKL01000024">
    <property type="protein sequence ID" value="PWQ96959.1"/>
    <property type="molecule type" value="Genomic_DNA"/>
</dbReference>
<dbReference type="InterPro" id="IPR010982">
    <property type="entry name" value="Lambda_DNA-bd_dom_sf"/>
</dbReference>
<evidence type="ECO:0000259" key="4">
    <source>
        <dbReference type="PROSITE" id="PS50932"/>
    </source>
</evidence>
<proteinExistence type="predicted"/>
<dbReference type="CDD" id="cd20010">
    <property type="entry name" value="PBP1_AglR-like"/>
    <property type="match status" value="1"/>
</dbReference>
<dbReference type="PANTHER" id="PTHR30146">
    <property type="entry name" value="LACI-RELATED TRANSCRIPTIONAL REPRESSOR"/>
    <property type="match status" value="1"/>
</dbReference>
<name>A0A317CF29_9GAMM</name>
<dbReference type="PANTHER" id="PTHR30146:SF109">
    <property type="entry name" value="HTH-TYPE TRANSCRIPTIONAL REGULATOR GALS"/>
    <property type="match status" value="1"/>
</dbReference>
<organism evidence="5 6">
    <name type="scientific">Leucothrix arctica</name>
    <dbReference type="NCBI Taxonomy" id="1481894"/>
    <lineage>
        <taxon>Bacteria</taxon>
        <taxon>Pseudomonadati</taxon>
        <taxon>Pseudomonadota</taxon>
        <taxon>Gammaproteobacteria</taxon>
        <taxon>Thiotrichales</taxon>
        <taxon>Thiotrichaceae</taxon>
        <taxon>Leucothrix</taxon>
    </lineage>
</organism>
<dbReference type="PROSITE" id="PS50932">
    <property type="entry name" value="HTH_LACI_2"/>
    <property type="match status" value="1"/>
</dbReference>
<keyword evidence="6" id="KW-1185">Reference proteome</keyword>